<dbReference type="EMBL" id="BGZK01000317">
    <property type="protein sequence ID" value="GBP36315.1"/>
    <property type="molecule type" value="Genomic_DNA"/>
</dbReference>
<keyword evidence="2" id="KW-1185">Reference proteome</keyword>
<accession>A0A4C1VF81</accession>
<protein>
    <submittedName>
        <fullName evidence="1">Uncharacterized protein</fullName>
    </submittedName>
</protein>
<sequence>MMETNGTNNVEWFSRAPPVIYMGHRRFELSNTGYGLEAGVAAGDTSGEMKSDLCLKKYKPTIRVGVQLCFFVRPEFFRIQFYFAP</sequence>
<name>A0A4C1VF81_EUMVA</name>
<comment type="caution">
    <text evidence="1">The sequence shown here is derived from an EMBL/GenBank/DDBJ whole genome shotgun (WGS) entry which is preliminary data.</text>
</comment>
<organism evidence="1 2">
    <name type="scientific">Eumeta variegata</name>
    <name type="common">Bagworm moth</name>
    <name type="synonym">Eumeta japonica</name>
    <dbReference type="NCBI Taxonomy" id="151549"/>
    <lineage>
        <taxon>Eukaryota</taxon>
        <taxon>Metazoa</taxon>
        <taxon>Ecdysozoa</taxon>
        <taxon>Arthropoda</taxon>
        <taxon>Hexapoda</taxon>
        <taxon>Insecta</taxon>
        <taxon>Pterygota</taxon>
        <taxon>Neoptera</taxon>
        <taxon>Endopterygota</taxon>
        <taxon>Lepidoptera</taxon>
        <taxon>Glossata</taxon>
        <taxon>Ditrysia</taxon>
        <taxon>Tineoidea</taxon>
        <taxon>Psychidae</taxon>
        <taxon>Oiketicinae</taxon>
        <taxon>Eumeta</taxon>
    </lineage>
</organism>
<dbReference type="AlphaFoldDB" id="A0A4C1VF81"/>
<evidence type="ECO:0000313" key="1">
    <source>
        <dbReference type="EMBL" id="GBP36315.1"/>
    </source>
</evidence>
<gene>
    <name evidence="1" type="ORF">EVAR_22447_1</name>
</gene>
<dbReference type="Proteomes" id="UP000299102">
    <property type="component" value="Unassembled WGS sequence"/>
</dbReference>
<proteinExistence type="predicted"/>
<reference evidence="1 2" key="1">
    <citation type="journal article" date="2019" name="Commun. Biol.">
        <title>The bagworm genome reveals a unique fibroin gene that provides high tensile strength.</title>
        <authorList>
            <person name="Kono N."/>
            <person name="Nakamura H."/>
            <person name="Ohtoshi R."/>
            <person name="Tomita M."/>
            <person name="Numata K."/>
            <person name="Arakawa K."/>
        </authorList>
    </citation>
    <scope>NUCLEOTIDE SEQUENCE [LARGE SCALE GENOMIC DNA]</scope>
</reference>
<evidence type="ECO:0000313" key="2">
    <source>
        <dbReference type="Proteomes" id="UP000299102"/>
    </source>
</evidence>